<dbReference type="EMBL" id="JOOZ01000191">
    <property type="protein sequence ID" value="OUL64491.1"/>
    <property type="molecule type" value="Genomic_DNA"/>
</dbReference>
<comment type="caution">
    <text evidence="1">The sequence shown here is derived from an EMBL/GenBank/DDBJ whole genome shotgun (WGS) entry which is preliminary data.</text>
</comment>
<organism evidence="1 2">
    <name type="scientific">Acetobacter senegalensis</name>
    <dbReference type="NCBI Taxonomy" id="446692"/>
    <lineage>
        <taxon>Bacteria</taxon>
        <taxon>Pseudomonadati</taxon>
        <taxon>Pseudomonadota</taxon>
        <taxon>Alphaproteobacteria</taxon>
        <taxon>Acetobacterales</taxon>
        <taxon>Acetobacteraceae</taxon>
        <taxon>Acetobacter</taxon>
    </lineage>
</organism>
<dbReference type="AlphaFoldDB" id="A0A252EDC5"/>
<evidence type="ECO:0000313" key="1">
    <source>
        <dbReference type="EMBL" id="OUL64491.1"/>
    </source>
</evidence>
<reference evidence="1 2" key="1">
    <citation type="submission" date="2014-06" db="EMBL/GenBank/DDBJ databases">
        <authorList>
            <person name="Ju J."/>
            <person name="Zhang J."/>
        </authorList>
    </citation>
    <scope>NUCLEOTIDE SEQUENCE [LARGE SCALE GENOMIC DNA]</scope>
    <source>
        <strain evidence="1">DmL_050</strain>
    </source>
</reference>
<gene>
    <name evidence="1" type="ORF">HK16_05145</name>
</gene>
<sequence length="108" mass="12009">MSKRMERGHAIPRLRGCSANLDAIVGQDGMKPVGHDTQKMFEKLPGCSSVGLVRELHHRKLACPVYGDEKMLLAFSSLDLGDVEVEEPDRVAFEALTLRFVPFTVRQA</sequence>
<proteinExistence type="predicted"/>
<evidence type="ECO:0000313" key="2">
    <source>
        <dbReference type="Proteomes" id="UP000195072"/>
    </source>
</evidence>
<name>A0A252EDC5_9PROT</name>
<dbReference type="Proteomes" id="UP000195072">
    <property type="component" value="Unassembled WGS sequence"/>
</dbReference>
<accession>A0A252EDC5</accession>
<protein>
    <submittedName>
        <fullName evidence="1">Uncharacterized protein</fullName>
    </submittedName>
</protein>